<name>A0ABQ4V375_9MYCO</name>
<keyword evidence="1" id="KW-1133">Transmembrane helix</keyword>
<reference evidence="2 3" key="1">
    <citation type="submission" date="2021-08" db="EMBL/GenBank/DDBJ databases">
        <title>Draft genome sequence of Mycolicibacterium sp. NGTWS1702 strain.</title>
        <authorList>
            <person name="Matsumoto M."/>
            <person name="Tang B.C.C."/>
            <person name="Machida Y."/>
            <person name="Matoyama H."/>
            <person name="Kishihara T."/>
            <person name="Sato S."/>
            <person name="Kondo I."/>
            <person name="Sano M."/>
            <person name="Kato G."/>
        </authorList>
    </citation>
    <scope>NUCLEOTIDE SEQUENCE [LARGE SCALE GENOMIC DNA]</scope>
    <source>
        <strain evidence="2 3">NGTWSNA01</strain>
    </source>
</reference>
<comment type="caution">
    <text evidence="2">The sequence shown here is derived from an EMBL/GenBank/DDBJ whole genome shotgun (WGS) entry which is preliminary data.</text>
</comment>
<evidence type="ECO:0000313" key="3">
    <source>
        <dbReference type="Proteomes" id="UP001060504"/>
    </source>
</evidence>
<feature type="transmembrane region" description="Helical" evidence="1">
    <location>
        <begin position="30"/>
        <end position="56"/>
    </location>
</feature>
<keyword evidence="1" id="KW-0812">Transmembrane</keyword>
<proteinExistence type="predicted"/>
<keyword evidence="1" id="KW-0472">Membrane</keyword>
<feature type="transmembrane region" description="Helical" evidence="1">
    <location>
        <begin position="109"/>
        <end position="134"/>
    </location>
</feature>
<accession>A0ABQ4V375</accession>
<protein>
    <recommendedName>
        <fullName evidence="4">DUF4328 domain-containing protein</fullName>
    </recommendedName>
</protein>
<gene>
    <name evidence="2" type="ORF">NGTWS1702_31660</name>
</gene>
<keyword evidence="3" id="KW-1185">Reference proteome</keyword>
<evidence type="ECO:0000256" key="1">
    <source>
        <dbReference type="SAM" id="Phobius"/>
    </source>
</evidence>
<dbReference type="EMBL" id="BPRH01003303">
    <property type="protein sequence ID" value="GJF08857.1"/>
    <property type="molecule type" value="Genomic_DNA"/>
</dbReference>
<dbReference type="Proteomes" id="UP001060504">
    <property type="component" value="Unassembled WGS sequence"/>
</dbReference>
<evidence type="ECO:0000313" key="2">
    <source>
        <dbReference type="EMBL" id="GJF08857.1"/>
    </source>
</evidence>
<organism evidence="2 3">
    <name type="scientific">Mycolicibacterium cyprinidarum</name>
    <dbReference type="NCBI Taxonomy" id="2860311"/>
    <lineage>
        <taxon>Bacteria</taxon>
        <taxon>Bacillati</taxon>
        <taxon>Actinomycetota</taxon>
        <taxon>Actinomycetes</taxon>
        <taxon>Mycobacteriales</taxon>
        <taxon>Mycobacteriaceae</taxon>
        <taxon>Mycolicibacterium</taxon>
    </lineage>
</organism>
<sequence length="183" mass="20388">MSDAAETKHGVPDGQNANEDLEEAGEGARLFLLPVLPIILGIFVIGLNIFAATWLWQFIYRSNFSIFSGGNFPTTAFVSLISLSIFIGLFLIAYAIVLQRFERKESAQVPTYVKWFLVPVLVAMPAPAITVWAAQMVEPIAPKPCIQLYQEAVNISKDAPEFKMVWSDRDQLRCNINAVLPKK</sequence>
<evidence type="ECO:0008006" key="4">
    <source>
        <dbReference type="Google" id="ProtNLM"/>
    </source>
</evidence>
<feature type="transmembrane region" description="Helical" evidence="1">
    <location>
        <begin position="76"/>
        <end position="97"/>
    </location>
</feature>